<proteinExistence type="inferred from homology"/>
<evidence type="ECO:0000256" key="5">
    <source>
        <dbReference type="ARBA" id="ARBA00022723"/>
    </source>
</evidence>
<dbReference type="SUPFAM" id="SSF48264">
    <property type="entry name" value="Cytochrome P450"/>
    <property type="match status" value="1"/>
</dbReference>
<dbReference type="InterPro" id="IPR017972">
    <property type="entry name" value="Cyt_P450_CS"/>
</dbReference>
<keyword evidence="7 9" id="KW-0408">Iron</keyword>
<dbReference type="InterPro" id="IPR001128">
    <property type="entry name" value="Cyt_P450"/>
</dbReference>
<accession>A0AAD5VL56</accession>
<comment type="cofactor">
    <cofactor evidence="1 9">
        <name>heme</name>
        <dbReference type="ChEBI" id="CHEBI:30413"/>
    </cofactor>
</comment>
<dbReference type="AlphaFoldDB" id="A0AAD5VL56"/>
<comment type="similarity">
    <text evidence="3 10">Belongs to the cytochrome P450 family.</text>
</comment>
<evidence type="ECO:0000256" key="9">
    <source>
        <dbReference type="PIRSR" id="PIRSR602401-1"/>
    </source>
</evidence>
<evidence type="ECO:0000256" key="2">
    <source>
        <dbReference type="ARBA" id="ARBA00005179"/>
    </source>
</evidence>
<reference evidence="11" key="1">
    <citation type="submission" date="2022-07" db="EMBL/GenBank/DDBJ databases">
        <title>Genome Sequence of Leucocoprinus birnbaumii.</title>
        <authorList>
            <person name="Buettner E."/>
        </authorList>
    </citation>
    <scope>NUCLEOTIDE SEQUENCE</scope>
    <source>
        <strain evidence="11">VT141</strain>
    </source>
</reference>
<dbReference type="Proteomes" id="UP001213000">
    <property type="component" value="Unassembled WGS sequence"/>
</dbReference>
<evidence type="ECO:0008006" key="13">
    <source>
        <dbReference type="Google" id="ProtNLM"/>
    </source>
</evidence>
<keyword evidence="12" id="KW-1185">Reference proteome</keyword>
<keyword evidence="8 10" id="KW-0503">Monooxygenase</keyword>
<evidence type="ECO:0000313" key="11">
    <source>
        <dbReference type="EMBL" id="KAJ3563136.1"/>
    </source>
</evidence>
<dbReference type="GO" id="GO:0004497">
    <property type="term" value="F:monooxygenase activity"/>
    <property type="evidence" value="ECO:0007669"/>
    <property type="project" value="UniProtKB-KW"/>
</dbReference>
<protein>
    <recommendedName>
        <fullName evidence="13">Cytochrome P450</fullName>
    </recommendedName>
</protein>
<gene>
    <name evidence="11" type="ORF">NP233_g9133</name>
</gene>
<dbReference type="InterPro" id="IPR002401">
    <property type="entry name" value="Cyt_P450_E_grp-I"/>
</dbReference>
<dbReference type="Pfam" id="PF00067">
    <property type="entry name" value="p450"/>
    <property type="match status" value="1"/>
</dbReference>
<name>A0AAD5VL56_9AGAR</name>
<evidence type="ECO:0000313" key="12">
    <source>
        <dbReference type="Proteomes" id="UP001213000"/>
    </source>
</evidence>
<evidence type="ECO:0000256" key="3">
    <source>
        <dbReference type="ARBA" id="ARBA00010617"/>
    </source>
</evidence>
<evidence type="ECO:0000256" key="4">
    <source>
        <dbReference type="ARBA" id="ARBA00022617"/>
    </source>
</evidence>
<feature type="binding site" description="axial binding residue" evidence="9">
    <location>
        <position position="476"/>
    </location>
    <ligand>
        <name>heme</name>
        <dbReference type="ChEBI" id="CHEBI:30413"/>
    </ligand>
    <ligandPart>
        <name>Fe</name>
        <dbReference type="ChEBI" id="CHEBI:18248"/>
    </ligandPart>
</feature>
<dbReference type="InterPro" id="IPR050364">
    <property type="entry name" value="Cytochrome_P450_fung"/>
</dbReference>
<evidence type="ECO:0000256" key="6">
    <source>
        <dbReference type="ARBA" id="ARBA00023002"/>
    </source>
</evidence>
<comment type="pathway">
    <text evidence="2">Secondary metabolite biosynthesis.</text>
</comment>
<evidence type="ECO:0000256" key="10">
    <source>
        <dbReference type="RuleBase" id="RU000461"/>
    </source>
</evidence>
<evidence type="ECO:0000256" key="7">
    <source>
        <dbReference type="ARBA" id="ARBA00023004"/>
    </source>
</evidence>
<keyword evidence="5 9" id="KW-0479">Metal-binding</keyword>
<dbReference type="CDD" id="cd11065">
    <property type="entry name" value="CYP64-like"/>
    <property type="match status" value="1"/>
</dbReference>
<dbReference type="PROSITE" id="PS00086">
    <property type="entry name" value="CYTOCHROME_P450"/>
    <property type="match status" value="1"/>
</dbReference>
<sequence>MWITRLPTGIVPEKSALSSSLKPHSLMLLMASSLDSASLAVYGLGLFLAWQLYDVYRGDRENPRRLPLPPGPRGYPIIDNLFDFPFEKPWLVYNEWFKTYGDMVYFRVFGRDFLVLGSSVRTYDLLEKRSTIYSDRPRVAMVNDIIGFDWAFTVLPYGNAWRIHRRTFTEFFHPNVIPTYHPVLTSSSRGLLCDLLQSPENFREHIRFSFGNTIMRVCYGIAPQRQNDPFLSLATETMRSVAIAGNPGSFLVDLLPVMKYIPAWFPGAGWKRQGLAWARVVDQFVNNPWDYVKNQTAEGTASPCIATNLMERLPDVGAIDRPDAEQVARNVCAVTYAGAIDTSVSAVQTFFMAMCLYPEVQSRAHTELDSVLAGRFPEHADRSNLPFINAIIKETMRWQMPTPVGSPHVLSKADEYDGFYIPKGTIVLGNAWTILHDPNVYPEPMRYNPDRFMKNGQLNSEVQDPLAVFGYGRRVCPGSYFSDASMFIMIAHILSVYKIQPSLDEKGNEVKIIPDMTSGILSYPVEFQCRIIPRSKEAESLIRSLAD</sequence>
<evidence type="ECO:0000256" key="1">
    <source>
        <dbReference type="ARBA" id="ARBA00001971"/>
    </source>
</evidence>
<dbReference type="EMBL" id="JANIEX010000792">
    <property type="protein sequence ID" value="KAJ3563136.1"/>
    <property type="molecule type" value="Genomic_DNA"/>
</dbReference>
<dbReference type="PANTHER" id="PTHR46300:SF7">
    <property type="entry name" value="P450, PUTATIVE (EUROFUNG)-RELATED"/>
    <property type="match status" value="1"/>
</dbReference>
<keyword evidence="6 10" id="KW-0560">Oxidoreductase</keyword>
<evidence type="ECO:0000256" key="8">
    <source>
        <dbReference type="ARBA" id="ARBA00023033"/>
    </source>
</evidence>
<keyword evidence="4 9" id="KW-0349">Heme</keyword>
<organism evidence="11 12">
    <name type="scientific">Leucocoprinus birnbaumii</name>
    <dbReference type="NCBI Taxonomy" id="56174"/>
    <lineage>
        <taxon>Eukaryota</taxon>
        <taxon>Fungi</taxon>
        <taxon>Dikarya</taxon>
        <taxon>Basidiomycota</taxon>
        <taxon>Agaricomycotina</taxon>
        <taxon>Agaricomycetes</taxon>
        <taxon>Agaricomycetidae</taxon>
        <taxon>Agaricales</taxon>
        <taxon>Agaricineae</taxon>
        <taxon>Agaricaceae</taxon>
        <taxon>Leucocoprinus</taxon>
    </lineage>
</organism>
<dbReference type="GO" id="GO:0020037">
    <property type="term" value="F:heme binding"/>
    <property type="evidence" value="ECO:0007669"/>
    <property type="project" value="InterPro"/>
</dbReference>
<comment type="caution">
    <text evidence="11">The sequence shown here is derived from an EMBL/GenBank/DDBJ whole genome shotgun (WGS) entry which is preliminary data.</text>
</comment>
<dbReference type="GO" id="GO:0016705">
    <property type="term" value="F:oxidoreductase activity, acting on paired donors, with incorporation or reduction of molecular oxygen"/>
    <property type="evidence" value="ECO:0007669"/>
    <property type="project" value="InterPro"/>
</dbReference>
<dbReference type="Gene3D" id="1.10.630.10">
    <property type="entry name" value="Cytochrome P450"/>
    <property type="match status" value="1"/>
</dbReference>
<dbReference type="GO" id="GO:0005506">
    <property type="term" value="F:iron ion binding"/>
    <property type="evidence" value="ECO:0007669"/>
    <property type="project" value="InterPro"/>
</dbReference>
<dbReference type="InterPro" id="IPR036396">
    <property type="entry name" value="Cyt_P450_sf"/>
</dbReference>
<dbReference type="PANTHER" id="PTHR46300">
    <property type="entry name" value="P450, PUTATIVE (EUROFUNG)-RELATED-RELATED"/>
    <property type="match status" value="1"/>
</dbReference>
<dbReference type="PRINTS" id="PR00463">
    <property type="entry name" value="EP450I"/>
</dbReference>